<dbReference type="Proteomes" id="UP000655044">
    <property type="component" value="Unassembled WGS sequence"/>
</dbReference>
<keyword evidence="1" id="KW-0472">Membrane</keyword>
<organism evidence="2 3">
    <name type="scientific">Planobispora rosea</name>
    <dbReference type="NCBI Taxonomy" id="35762"/>
    <lineage>
        <taxon>Bacteria</taxon>
        <taxon>Bacillati</taxon>
        <taxon>Actinomycetota</taxon>
        <taxon>Actinomycetes</taxon>
        <taxon>Streptosporangiales</taxon>
        <taxon>Streptosporangiaceae</taxon>
        <taxon>Planobispora</taxon>
    </lineage>
</organism>
<proteinExistence type="predicted"/>
<evidence type="ECO:0000313" key="3">
    <source>
        <dbReference type="Proteomes" id="UP000655044"/>
    </source>
</evidence>
<keyword evidence="1" id="KW-0812">Transmembrane</keyword>
<protein>
    <submittedName>
        <fullName evidence="2">Uncharacterized protein</fullName>
    </submittedName>
</protein>
<sequence length="85" mass="8894">MMTSGESSVVLTEPMTVPSSGPRLALVRLPLLAGLYGGLTLLVAEIPASVAFTEQHGPLMALGFLGTVISLERAVALRSRWAGRC</sequence>
<accession>A0A8J3WG45</accession>
<keyword evidence="1" id="KW-1133">Transmembrane helix</keyword>
<feature type="transmembrane region" description="Helical" evidence="1">
    <location>
        <begin position="25"/>
        <end position="44"/>
    </location>
</feature>
<comment type="caution">
    <text evidence="2">The sequence shown here is derived from an EMBL/GenBank/DDBJ whole genome shotgun (WGS) entry which is preliminary data.</text>
</comment>
<feature type="transmembrane region" description="Helical" evidence="1">
    <location>
        <begin position="56"/>
        <end position="76"/>
    </location>
</feature>
<dbReference type="EMBL" id="BOOI01000092">
    <property type="protein sequence ID" value="GIH88864.1"/>
    <property type="molecule type" value="Genomic_DNA"/>
</dbReference>
<dbReference type="AlphaFoldDB" id="A0A8J3WG45"/>
<reference evidence="2" key="1">
    <citation type="submission" date="2021-01" db="EMBL/GenBank/DDBJ databases">
        <title>Whole genome shotgun sequence of Planobispora rosea NBRC 15558.</title>
        <authorList>
            <person name="Komaki H."/>
            <person name="Tamura T."/>
        </authorList>
    </citation>
    <scope>NUCLEOTIDE SEQUENCE</scope>
    <source>
        <strain evidence="2">NBRC 15558</strain>
    </source>
</reference>
<evidence type="ECO:0000313" key="2">
    <source>
        <dbReference type="EMBL" id="GIH88864.1"/>
    </source>
</evidence>
<keyword evidence="3" id="KW-1185">Reference proteome</keyword>
<name>A0A8J3WG45_PLARO</name>
<evidence type="ECO:0000256" key="1">
    <source>
        <dbReference type="SAM" id="Phobius"/>
    </source>
</evidence>
<gene>
    <name evidence="2" type="ORF">Pro02_72720</name>
</gene>